<gene>
    <name evidence="3" type="ORF">M0H32_13995</name>
</gene>
<keyword evidence="1" id="KW-0808">Transferase</keyword>
<evidence type="ECO:0000313" key="3">
    <source>
        <dbReference type="EMBL" id="MCK7613283.1"/>
    </source>
</evidence>
<proteinExistence type="predicted"/>
<evidence type="ECO:0000256" key="1">
    <source>
        <dbReference type="ARBA" id="ARBA00022527"/>
    </source>
</evidence>
<dbReference type="SUPFAM" id="SSF55874">
    <property type="entry name" value="ATPase domain of HSP90 chaperone/DNA topoisomerase II/histidine kinase"/>
    <property type="match status" value="1"/>
</dbReference>
<evidence type="ECO:0000313" key="4">
    <source>
        <dbReference type="Proteomes" id="UP001431221"/>
    </source>
</evidence>
<dbReference type="InterPro" id="IPR003594">
    <property type="entry name" value="HATPase_dom"/>
</dbReference>
<dbReference type="CDD" id="cd16936">
    <property type="entry name" value="HATPase_RsbW-like"/>
    <property type="match status" value="1"/>
</dbReference>
<dbReference type="EMBL" id="JALNMJ010000009">
    <property type="protein sequence ID" value="MCK7613283.1"/>
    <property type="molecule type" value="Genomic_DNA"/>
</dbReference>
<accession>A0ABT0GV24</accession>
<protein>
    <submittedName>
        <fullName evidence="3">ATP-binding protein</fullName>
    </submittedName>
</protein>
<reference evidence="3" key="1">
    <citation type="submission" date="2022-04" db="EMBL/GenBank/DDBJ databases">
        <title>Roseibium sp. CAU 1639 isolated from mud.</title>
        <authorList>
            <person name="Kim W."/>
        </authorList>
    </citation>
    <scope>NUCLEOTIDE SEQUENCE</scope>
    <source>
        <strain evidence="3">CAU 1639</strain>
    </source>
</reference>
<dbReference type="PANTHER" id="PTHR35526">
    <property type="entry name" value="ANTI-SIGMA-F FACTOR RSBW-RELATED"/>
    <property type="match status" value="1"/>
</dbReference>
<organism evidence="3 4">
    <name type="scientific">Roseibium sediminicola</name>
    <dbReference type="NCBI Taxonomy" id="2933272"/>
    <lineage>
        <taxon>Bacteria</taxon>
        <taxon>Pseudomonadati</taxon>
        <taxon>Pseudomonadota</taxon>
        <taxon>Alphaproteobacteria</taxon>
        <taxon>Hyphomicrobiales</taxon>
        <taxon>Stappiaceae</taxon>
        <taxon>Roseibium</taxon>
    </lineage>
</organism>
<feature type="domain" description="Histidine kinase/HSP90-like ATPase" evidence="2">
    <location>
        <begin position="10"/>
        <end position="135"/>
    </location>
</feature>
<keyword evidence="3" id="KW-0067">ATP-binding</keyword>
<keyword evidence="1" id="KW-0418">Kinase</keyword>
<dbReference type="Gene3D" id="3.30.565.10">
    <property type="entry name" value="Histidine kinase-like ATPase, C-terminal domain"/>
    <property type="match status" value="1"/>
</dbReference>
<dbReference type="InterPro" id="IPR050267">
    <property type="entry name" value="Anti-sigma-factor_SerPK"/>
</dbReference>
<keyword evidence="1" id="KW-0723">Serine/threonine-protein kinase</keyword>
<dbReference type="Proteomes" id="UP001431221">
    <property type="component" value="Unassembled WGS sequence"/>
</dbReference>
<evidence type="ECO:0000259" key="2">
    <source>
        <dbReference type="Pfam" id="PF13581"/>
    </source>
</evidence>
<dbReference type="PANTHER" id="PTHR35526:SF6">
    <property type="entry name" value="SLR1861 PROTEIN"/>
    <property type="match status" value="1"/>
</dbReference>
<keyword evidence="4" id="KW-1185">Reference proteome</keyword>
<dbReference type="GO" id="GO:0005524">
    <property type="term" value="F:ATP binding"/>
    <property type="evidence" value="ECO:0007669"/>
    <property type="project" value="UniProtKB-KW"/>
</dbReference>
<dbReference type="InterPro" id="IPR036890">
    <property type="entry name" value="HATPase_C_sf"/>
</dbReference>
<dbReference type="Pfam" id="PF13581">
    <property type="entry name" value="HATPase_c_2"/>
    <property type="match status" value="1"/>
</dbReference>
<keyword evidence="3" id="KW-0547">Nucleotide-binding</keyword>
<sequence>MEHAETVIVRNDLADLPAVYAALEGFAADTGLADGVRRTLLLVVEELFSNTVSYGYPEGTADEITVSAALGPDHVELTLTDRAMPFDSAAAPAVPDASESVDLKVVGGLGLFLVHQLAEEVRHERTGDTNRTIVRVARTADAEADT</sequence>
<comment type="caution">
    <text evidence="3">The sequence shown here is derived from an EMBL/GenBank/DDBJ whole genome shotgun (WGS) entry which is preliminary data.</text>
</comment>
<name>A0ABT0GV24_9HYPH</name>
<dbReference type="RefSeq" id="WP_248155001.1">
    <property type="nucleotide sequence ID" value="NZ_JALNMJ010000009.1"/>
</dbReference>